<proteinExistence type="predicted"/>
<protein>
    <submittedName>
        <fullName evidence="1">Uncharacterized protein</fullName>
    </submittedName>
</protein>
<reference evidence="1" key="1">
    <citation type="submission" date="2023-07" db="EMBL/GenBank/DDBJ databases">
        <title>Sorghum-associated microbial communities from plants grown in Nebraska, USA.</title>
        <authorList>
            <person name="Schachtman D."/>
        </authorList>
    </citation>
    <scope>NUCLEOTIDE SEQUENCE</scope>
    <source>
        <strain evidence="1">2697</strain>
    </source>
</reference>
<dbReference type="Proteomes" id="UP001246858">
    <property type="component" value="Unassembled WGS sequence"/>
</dbReference>
<accession>A0ACC6KXE0</accession>
<gene>
    <name evidence="1" type="ORF">J2X78_002613</name>
</gene>
<keyword evidence="2" id="KW-1185">Reference proteome</keyword>
<sequence>MNTITVLAIIDFEARPKAPLTRMMNERLERLAADLQVFLDKELHEVKDCNDLTVYLSYNSSYAIRWRITNEVPEHVVNVVANKCAQLGYVVWKSSDLHKSRPDS</sequence>
<evidence type="ECO:0000313" key="1">
    <source>
        <dbReference type="EMBL" id="MDR6784048.1"/>
    </source>
</evidence>
<evidence type="ECO:0000313" key="2">
    <source>
        <dbReference type="Proteomes" id="UP001246858"/>
    </source>
</evidence>
<comment type="caution">
    <text evidence="1">The sequence shown here is derived from an EMBL/GenBank/DDBJ whole genome shotgun (WGS) entry which is preliminary data.</text>
</comment>
<name>A0ACC6KXE0_9SPHI</name>
<dbReference type="EMBL" id="JAVDTF010000002">
    <property type="protein sequence ID" value="MDR6784048.1"/>
    <property type="molecule type" value="Genomic_DNA"/>
</dbReference>
<organism evidence="1 2">
    <name type="scientific">Pedobacter africanus</name>
    <dbReference type="NCBI Taxonomy" id="151894"/>
    <lineage>
        <taxon>Bacteria</taxon>
        <taxon>Pseudomonadati</taxon>
        <taxon>Bacteroidota</taxon>
        <taxon>Sphingobacteriia</taxon>
        <taxon>Sphingobacteriales</taxon>
        <taxon>Sphingobacteriaceae</taxon>
        <taxon>Pedobacter</taxon>
    </lineage>
</organism>